<feature type="region of interest" description="Disordered" evidence="1">
    <location>
        <begin position="165"/>
        <end position="213"/>
    </location>
</feature>
<accession>A0ABT1I267</accession>
<keyword evidence="4" id="KW-1185">Reference proteome</keyword>
<dbReference type="Gene3D" id="2.160.20.80">
    <property type="entry name" value="E3 ubiquitin-protein ligase SopA"/>
    <property type="match status" value="1"/>
</dbReference>
<comment type="caution">
    <text evidence="3">The sequence shown here is derived from an EMBL/GenBank/DDBJ whole genome shotgun (WGS) entry which is preliminary data.</text>
</comment>
<dbReference type="InterPro" id="IPR001646">
    <property type="entry name" value="5peptide_repeat"/>
</dbReference>
<organism evidence="3 4">
    <name type="scientific">Streptoalloteichus tenebrarius (strain ATCC 17920 / DSM 40477 / JCM 4838 / CBS 697.72 / NBRC 16177 / NCIMB 11028 / NRRL B-12390 / A12253. 1 / ISP 5477)</name>
    <name type="common">Streptomyces tenebrarius</name>
    <dbReference type="NCBI Taxonomy" id="1933"/>
    <lineage>
        <taxon>Bacteria</taxon>
        <taxon>Bacillati</taxon>
        <taxon>Actinomycetota</taxon>
        <taxon>Actinomycetes</taxon>
        <taxon>Pseudonocardiales</taxon>
        <taxon>Pseudonocardiaceae</taxon>
        <taxon>Streptoalloteichus</taxon>
    </lineage>
</organism>
<evidence type="ECO:0000313" key="4">
    <source>
        <dbReference type="Proteomes" id="UP001205311"/>
    </source>
</evidence>
<keyword evidence="2" id="KW-0472">Membrane</keyword>
<evidence type="ECO:0008006" key="5">
    <source>
        <dbReference type="Google" id="ProtNLM"/>
    </source>
</evidence>
<reference evidence="3 4" key="1">
    <citation type="submission" date="2022-06" db="EMBL/GenBank/DDBJ databases">
        <title>Genomic Encyclopedia of Archaeal and Bacterial Type Strains, Phase II (KMG-II): from individual species to whole genera.</title>
        <authorList>
            <person name="Goeker M."/>
        </authorList>
    </citation>
    <scope>NUCLEOTIDE SEQUENCE [LARGE SCALE GENOMIC DNA]</scope>
    <source>
        <strain evidence="3 4">DSM 40477</strain>
    </source>
</reference>
<keyword evidence="2" id="KW-0812">Transmembrane</keyword>
<feature type="region of interest" description="Disordered" evidence="1">
    <location>
        <begin position="394"/>
        <end position="426"/>
    </location>
</feature>
<sequence length="426" mass="47681">MSGVEETEEPKRQGKRRWRARPESLWWLASVVVLPVLLITGLTIVVLVWALDPASVGERTDLVKTALSVGAGTGGVVALVLASRRQWSTEQAHRLSERTSQITEHDATERRITELYTKAAEQLGSDKHVVRLAGLYALERLAQNNPEHRQTIVNLLCGYLRTPYTPPPETGDRTGSANVERPLVTNKNQRKRLARPHGRDTAPKNPSRREAELERDVRLAAQRILAAHLRPTYDSDGIPTNKSFWPEVLTLDLTRATLIEIDLRACHIPFANFDWSIFTGHATFERTTFTDDVSFVGATFDCETRFSGTVFEGFTLFPCATFSRFAIFMGATFREMAIFNTATFNGDTAFITTTFNEVADFEDTIFKGHTRFVGTTFVTRPDFEDAAFENSPSFEKATLGGEPYTPAIAREAEEAKGEQEQRESGE</sequence>
<name>A0ABT1I267_STRSD</name>
<protein>
    <recommendedName>
        <fullName evidence="5">Pentapeptide repeat-containing protein</fullName>
    </recommendedName>
</protein>
<keyword evidence="2" id="KW-1133">Transmembrane helix</keyword>
<feature type="compositionally biased region" description="Basic and acidic residues" evidence="1">
    <location>
        <begin position="410"/>
        <end position="426"/>
    </location>
</feature>
<feature type="compositionally biased region" description="Basic and acidic residues" evidence="1">
    <location>
        <begin position="197"/>
        <end position="213"/>
    </location>
</feature>
<dbReference type="Pfam" id="PF13576">
    <property type="entry name" value="Pentapeptide_3"/>
    <property type="match status" value="1"/>
</dbReference>
<evidence type="ECO:0000313" key="3">
    <source>
        <dbReference type="EMBL" id="MCP2261882.1"/>
    </source>
</evidence>
<feature type="transmembrane region" description="Helical" evidence="2">
    <location>
        <begin position="25"/>
        <end position="50"/>
    </location>
</feature>
<evidence type="ECO:0000256" key="1">
    <source>
        <dbReference type="SAM" id="MobiDB-lite"/>
    </source>
</evidence>
<dbReference type="EMBL" id="JAMTCP010000051">
    <property type="protein sequence ID" value="MCP2261882.1"/>
    <property type="molecule type" value="Genomic_DNA"/>
</dbReference>
<feature type="transmembrane region" description="Helical" evidence="2">
    <location>
        <begin position="62"/>
        <end position="82"/>
    </location>
</feature>
<dbReference type="Proteomes" id="UP001205311">
    <property type="component" value="Unassembled WGS sequence"/>
</dbReference>
<gene>
    <name evidence="3" type="ORF">LX15_005609</name>
</gene>
<evidence type="ECO:0000256" key="2">
    <source>
        <dbReference type="SAM" id="Phobius"/>
    </source>
</evidence>
<proteinExistence type="predicted"/>